<sequence>MLYALLLKLIRVGRGYLTVMLPSIRLEQEVPCRPSPLLDLDKAGTAPSLLDLDKEGTAPIIDLDNRALPSTELLGDFIGFDADSDADEGNESAFDGSATQEGDKDPSLDKDLWTLLDNPQGSSKKIDSMIESNLSDFSGQDQYCSSSSVNCSGVSRRRLHGGSEVL</sequence>
<evidence type="ECO:0000313" key="2">
    <source>
        <dbReference type="Proteomes" id="UP001732700"/>
    </source>
</evidence>
<dbReference type="Proteomes" id="UP001732700">
    <property type="component" value="Chromosome 7C"/>
</dbReference>
<dbReference type="EnsemblPlants" id="AVESA.00010b.r2.7CG0663790.1">
    <property type="protein sequence ID" value="AVESA.00010b.r2.7CG0663790.1.CDS.1"/>
    <property type="gene ID" value="AVESA.00010b.r2.7CG0663790"/>
</dbReference>
<organism evidence="1 2">
    <name type="scientific">Avena sativa</name>
    <name type="common">Oat</name>
    <dbReference type="NCBI Taxonomy" id="4498"/>
    <lineage>
        <taxon>Eukaryota</taxon>
        <taxon>Viridiplantae</taxon>
        <taxon>Streptophyta</taxon>
        <taxon>Embryophyta</taxon>
        <taxon>Tracheophyta</taxon>
        <taxon>Spermatophyta</taxon>
        <taxon>Magnoliopsida</taxon>
        <taxon>Liliopsida</taxon>
        <taxon>Poales</taxon>
        <taxon>Poaceae</taxon>
        <taxon>BOP clade</taxon>
        <taxon>Pooideae</taxon>
        <taxon>Poodae</taxon>
        <taxon>Poeae</taxon>
        <taxon>Poeae Chloroplast Group 1 (Aveneae type)</taxon>
        <taxon>Aveninae</taxon>
        <taxon>Avena</taxon>
    </lineage>
</organism>
<name>A0ACD6A2X3_AVESA</name>
<proteinExistence type="predicted"/>
<evidence type="ECO:0000313" key="1">
    <source>
        <dbReference type="EnsemblPlants" id="AVESA.00010b.r2.7CG0663790.1.CDS.1"/>
    </source>
</evidence>
<accession>A0ACD6A2X3</accession>
<protein>
    <submittedName>
        <fullName evidence="1">Uncharacterized protein</fullName>
    </submittedName>
</protein>
<reference evidence="1" key="2">
    <citation type="submission" date="2025-09" db="UniProtKB">
        <authorList>
            <consortium name="EnsemblPlants"/>
        </authorList>
    </citation>
    <scope>IDENTIFICATION</scope>
</reference>
<keyword evidence="2" id="KW-1185">Reference proteome</keyword>
<reference evidence="1" key="1">
    <citation type="submission" date="2021-05" db="EMBL/GenBank/DDBJ databases">
        <authorList>
            <person name="Scholz U."/>
            <person name="Mascher M."/>
            <person name="Fiebig A."/>
        </authorList>
    </citation>
    <scope>NUCLEOTIDE SEQUENCE [LARGE SCALE GENOMIC DNA]</scope>
</reference>